<protein>
    <recommendedName>
        <fullName evidence="1">RNase H type-1 domain-containing protein</fullName>
    </recommendedName>
</protein>
<gene>
    <name evidence="2" type="ORF">Gotri_026719</name>
</gene>
<dbReference type="InterPro" id="IPR053151">
    <property type="entry name" value="RNase_H-like"/>
</dbReference>
<sequence>MRHSLKVNKETVFRIEARAILEGLRIAWEKGYRPLEINCENALLVESVLTGSAASTNLAELRLINVYLKRSWKTRICYIPRSQNMVVDRMAKCTYDNQFGLKLFEDSQ</sequence>
<comment type="caution">
    <text evidence="2">The sequence shown here is derived from an EMBL/GenBank/DDBJ whole genome shotgun (WGS) entry which is preliminary data.</text>
</comment>
<name>A0A7J9FUM8_9ROSI</name>
<dbReference type="EMBL" id="JABEZW010228905">
    <property type="protein sequence ID" value="MBA0789030.1"/>
    <property type="molecule type" value="Genomic_DNA"/>
</dbReference>
<keyword evidence="3" id="KW-1185">Reference proteome</keyword>
<organism evidence="2 3">
    <name type="scientific">Gossypium trilobum</name>
    <dbReference type="NCBI Taxonomy" id="34281"/>
    <lineage>
        <taxon>Eukaryota</taxon>
        <taxon>Viridiplantae</taxon>
        <taxon>Streptophyta</taxon>
        <taxon>Embryophyta</taxon>
        <taxon>Tracheophyta</taxon>
        <taxon>Spermatophyta</taxon>
        <taxon>Magnoliopsida</taxon>
        <taxon>eudicotyledons</taxon>
        <taxon>Gunneridae</taxon>
        <taxon>Pentapetalae</taxon>
        <taxon>rosids</taxon>
        <taxon>malvids</taxon>
        <taxon>Malvales</taxon>
        <taxon>Malvaceae</taxon>
        <taxon>Malvoideae</taxon>
        <taxon>Gossypium</taxon>
    </lineage>
</organism>
<reference evidence="2 3" key="1">
    <citation type="journal article" date="2019" name="Genome Biol. Evol.">
        <title>Insights into the evolution of the New World diploid cottons (Gossypium, subgenus Houzingenia) based on genome sequencing.</title>
        <authorList>
            <person name="Grover C.E."/>
            <person name="Arick M.A. 2nd"/>
            <person name="Thrash A."/>
            <person name="Conover J.L."/>
            <person name="Sanders W.S."/>
            <person name="Peterson D.G."/>
            <person name="Frelichowski J.E."/>
            <person name="Scheffler J.A."/>
            <person name="Scheffler B.E."/>
            <person name="Wendel J.F."/>
        </authorList>
    </citation>
    <scope>NUCLEOTIDE SEQUENCE [LARGE SCALE GENOMIC DNA]</scope>
    <source>
        <strain evidence="2">8</strain>
        <tissue evidence="2">Leaf</tissue>
    </source>
</reference>
<dbReference type="PANTHER" id="PTHR47723">
    <property type="entry name" value="OS05G0353850 PROTEIN"/>
    <property type="match status" value="1"/>
</dbReference>
<dbReference type="InterPro" id="IPR012337">
    <property type="entry name" value="RNaseH-like_sf"/>
</dbReference>
<dbReference type="SUPFAM" id="SSF53098">
    <property type="entry name" value="Ribonuclease H-like"/>
    <property type="match status" value="1"/>
</dbReference>
<dbReference type="InterPro" id="IPR002156">
    <property type="entry name" value="RNaseH_domain"/>
</dbReference>
<feature type="domain" description="RNase H type-1" evidence="1">
    <location>
        <begin position="8"/>
        <end position="92"/>
    </location>
</feature>
<evidence type="ECO:0000313" key="2">
    <source>
        <dbReference type="EMBL" id="MBA0789030.1"/>
    </source>
</evidence>
<dbReference type="CDD" id="cd06222">
    <property type="entry name" value="RNase_H_like"/>
    <property type="match status" value="1"/>
</dbReference>
<dbReference type="Proteomes" id="UP000593568">
    <property type="component" value="Unassembled WGS sequence"/>
</dbReference>
<feature type="non-terminal residue" evidence="2">
    <location>
        <position position="108"/>
    </location>
</feature>
<dbReference type="Gene3D" id="3.30.420.10">
    <property type="entry name" value="Ribonuclease H-like superfamily/Ribonuclease H"/>
    <property type="match status" value="1"/>
</dbReference>
<proteinExistence type="predicted"/>
<dbReference type="InterPro" id="IPR044730">
    <property type="entry name" value="RNase_H-like_dom_plant"/>
</dbReference>
<dbReference type="GO" id="GO:0004523">
    <property type="term" value="F:RNA-DNA hybrid ribonuclease activity"/>
    <property type="evidence" value="ECO:0007669"/>
    <property type="project" value="InterPro"/>
</dbReference>
<dbReference type="InterPro" id="IPR036397">
    <property type="entry name" value="RNaseH_sf"/>
</dbReference>
<dbReference type="AlphaFoldDB" id="A0A7J9FUM8"/>
<dbReference type="PANTHER" id="PTHR47723:SF24">
    <property type="entry name" value="RNASE H TYPE-1 DOMAIN-CONTAINING PROTEIN"/>
    <property type="match status" value="1"/>
</dbReference>
<dbReference type="Pfam" id="PF13456">
    <property type="entry name" value="RVT_3"/>
    <property type="match status" value="1"/>
</dbReference>
<evidence type="ECO:0000313" key="3">
    <source>
        <dbReference type="Proteomes" id="UP000593568"/>
    </source>
</evidence>
<dbReference type="GO" id="GO:0003676">
    <property type="term" value="F:nucleic acid binding"/>
    <property type="evidence" value="ECO:0007669"/>
    <property type="project" value="InterPro"/>
</dbReference>
<accession>A0A7J9FUM8</accession>
<evidence type="ECO:0000259" key="1">
    <source>
        <dbReference type="Pfam" id="PF13456"/>
    </source>
</evidence>